<comment type="subunit">
    <text evidence="9">Part of the 50S ribosomal subunit.</text>
</comment>
<evidence type="ECO:0000313" key="15">
    <source>
        <dbReference type="Proteomes" id="UP000218257"/>
    </source>
</evidence>
<dbReference type="Gene3D" id="3.30.190.20">
    <property type="match status" value="1"/>
</dbReference>
<dbReference type="GO" id="GO:0006412">
    <property type="term" value="P:translation"/>
    <property type="evidence" value="ECO:0007669"/>
    <property type="project" value="UniProtKB-UniRule"/>
</dbReference>
<evidence type="ECO:0000256" key="2">
    <source>
        <dbReference type="ARBA" id="ARBA00022491"/>
    </source>
</evidence>
<reference evidence="13" key="3">
    <citation type="submission" date="2023-12" db="EMBL/GenBank/DDBJ databases">
        <title>Isolation of organohalide respiring bacteria Dehalococcoides mccartyi strain GPTCE1 in groundwater collected near a chemical plant in Suzhou, China.</title>
        <authorList>
            <person name="Liu G."/>
        </authorList>
    </citation>
    <scope>NUCLEOTIDE SEQUENCE</scope>
    <source>
        <strain evidence="13">GPTCE1</strain>
    </source>
</reference>
<protein>
    <recommendedName>
        <fullName evidence="8 9">Large ribosomal subunit protein uL1</fullName>
    </recommendedName>
</protein>
<dbReference type="GO" id="GO:0003735">
    <property type="term" value="F:structural constituent of ribosome"/>
    <property type="evidence" value="ECO:0007669"/>
    <property type="project" value="InterPro"/>
</dbReference>
<organism evidence="12 14">
    <name type="scientific">Dehalococcoides mccartyi</name>
    <dbReference type="NCBI Taxonomy" id="61435"/>
    <lineage>
        <taxon>Bacteria</taxon>
        <taxon>Bacillati</taxon>
        <taxon>Chloroflexota</taxon>
        <taxon>Dehalococcoidia</taxon>
        <taxon>Dehalococcoidales</taxon>
        <taxon>Dehalococcoidaceae</taxon>
        <taxon>Dehalococcoides</taxon>
    </lineage>
</organism>
<evidence type="ECO:0000256" key="4">
    <source>
        <dbReference type="ARBA" id="ARBA00022845"/>
    </source>
</evidence>
<dbReference type="AlphaFoldDB" id="A0A0V8LX21"/>
<dbReference type="InterPro" id="IPR016095">
    <property type="entry name" value="Ribosomal_uL1_3-a/b-sand"/>
</dbReference>
<dbReference type="FunFam" id="3.40.50.790:FF:000001">
    <property type="entry name" value="50S ribosomal protein L1"/>
    <property type="match status" value="1"/>
</dbReference>
<evidence type="ECO:0000256" key="8">
    <source>
        <dbReference type="ARBA" id="ARBA00035241"/>
    </source>
</evidence>
<dbReference type="PANTHER" id="PTHR36427">
    <property type="entry name" value="54S RIBOSOMAL PROTEIN L1, MITOCHONDRIAL"/>
    <property type="match status" value="1"/>
</dbReference>
<name>A0A0V8LX21_9CHLR</name>
<dbReference type="Pfam" id="PF00687">
    <property type="entry name" value="Ribosomal_L1"/>
    <property type="match status" value="1"/>
</dbReference>
<dbReference type="Proteomes" id="UP000218257">
    <property type="component" value="Chromosome"/>
</dbReference>
<evidence type="ECO:0000256" key="3">
    <source>
        <dbReference type="ARBA" id="ARBA00022730"/>
    </source>
</evidence>
<dbReference type="Gene3D" id="3.40.50.790">
    <property type="match status" value="1"/>
</dbReference>
<dbReference type="eggNOG" id="COG0081">
    <property type="taxonomic scope" value="Bacteria"/>
</dbReference>
<dbReference type="NCBIfam" id="TIGR01169">
    <property type="entry name" value="rplA_bact"/>
    <property type="match status" value="1"/>
</dbReference>
<dbReference type="Proteomes" id="UP000053577">
    <property type="component" value="Unassembled WGS sequence"/>
</dbReference>
<evidence type="ECO:0000256" key="1">
    <source>
        <dbReference type="ARBA" id="ARBA00010531"/>
    </source>
</evidence>
<keyword evidence="2 9" id="KW-0678">Repressor</keyword>
<proteinExistence type="inferred from homology"/>
<comment type="function">
    <text evidence="9">Binds directly to 23S rRNA. The L1 stalk is quite mobile in the ribosome, and is involved in E site tRNA release.</text>
</comment>
<keyword evidence="5 9" id="KW-0694">RNA-binding</keyword>
<dbReference type="InterPro" id="IPR028364">
    <property type="entry name" value="Ribosomal_uL1/biogenesis"/>
</dbReference>
<evidence type="ECO:0000313" key="11">
    <source>
        <dbReference type="EMBL" id="BAZ97449.1"/>
    </source>
</evidence>
<comment type="similarity">
    <text evidence="1 9 10">Belongs to the universal ribosomal protein uL1 family.</text>
</comment>
<evidence type="ECO:0000256" key="7">
    <source>
        <dbReference type="ARBA" id="ARBA00023274"/>
    </source>
</evidence>
<dbReference type="InterPro" id="IPR005878">
    <property type="entry name" value="Ribosom_uL1_bac-type"/>
</dbReference>
<keyword evidence="3 9" id="KW-0699">rRNA-binding</keyword>
<dbReference type="EMBL" id="JGYD01000029">
    <property type="protein sequence ID" value="KSV16071.1"/>
    <property type="molecule type" value="Genomic_DNA"/>
</dbReference>
<evidence type="ECO:0000256" key="6">
    <source>
        <dbReference type="ARBA" id="ARBA00022980"/>
    </source>
</evidence>
<gene>
    <name evidence="9 13" type="primary">rplA</name>
    <name evidence="12" type="ORF">DA01_08270</name>
    <name evidence="11" type="ORF">DEHALATV1_0821</name>
    <name evidence="13" type="ORF">VLL09_00555</name>
</gene>
<dbReference type="CDD" id="cd00403">
    <property type="entry name" value="Ribosomal_L1"/>
    <property type="match status" value="1"/>
</dbReference>
<dbReference type="PANTHER" id="PTHR36427:SF3">
    <property type="entry name" value="LARGE RIBOSOMAL SUBUNIT PROTEIN UL1M"/>
    <property type="match status" value="1"/>
</dbReference>
<dbReference type="GO" id="GO:0006417">
    <property type="term" value="P:regulation of translation"/>
    <property type="evidence" value="ECO:0007669"/>
    <property type="project" value="UniProtKB-KW"/>
</dbReference>
<dbReference type="EMBL" id="AP017649">
    <property type="protein sequence ID" value="BAZ97449.1"/>
    <property type="molecule type" value="Genomic_DNA"/>
</dbReference>
<dbReference type="HAMAP" id="MF_01318_B">
    <property type="entry name" value="Ribosomal_uL1_B"/>
    <property type="match status" value="1"/>
</dbReference>
<evidence type="ECO:0000313" key="14">
    <source>
        <dbReference type="Proteomes" id="UP000053577"/>
    </source>
</evidence>
<dbReference type="GO" id="GO:0000049">
    <property type="term" value="F:tRNA binding"/>
    <property type="evidence" value="ECO:0007669"/>
    <property type="project" value="UniProtKB-KW"/>
</dbReference>
<evidence type="ECO:0000256" key="10">
    <source>
        <dbReference type="RuleBase" id="RU000659"/>
    </source>
</evidence>
<sequence length="237" mass="25216">MVTRGKKYQDAIKLLDQSLAYAPAEAIDVAKKMAAAKFDETVEMHLKMGLDPKNATQQLRGVAVLPHGLGKTVRVLVFAQGEAEKAAQAAGADVYGGDELIKKVEAGFLDFDVAISTPDMMSKVGKLGKVLGRRGLMPNPKSGTVVPAEDFKQVIEEARKGRVEFKLDRSGIVHIILGKASFEGQALLENMTSVVDAIIRSKPTGAKGQYIKSAYLATTMGPGVKMDLRAVSAMGGA</sequence>
<dbReference type="GeneID" id="3229744"/>
<dbReference type="Proteomes" id="UP001327986">
    <property type="component" value="Chromosome"/>
</dbReference>
<dbReference type="GO" id="GO:0015934">
    <property type="term" value="C:large ribosomal subunit"/>
    <property type="evidence" value="ECO:0007669"/>
    <property type="project" value="InterPro"/>
</dbReference>
<evidence type="ECO:0000256" key="9">
    <source>
        <dbReference type="HAMAP-Rule" id="MF_01318"/>
    </source>
</evidence>
<dbReference type="InterPro" id="IPR002143">
    <property type="entry name" value="Ribosomal_uL1"/>
</dbReference>
<reference evidence="11 15" key="2">
    <citation type="journal article" date="2017" name="Sci. Rep.">
        <title>Isolation and genomic characterization of a Dehalococcoides strain suggests genomic rearrangement during culture.</title>
        <authorList>
            <person name="Yohda M."/>
            <person name="Ikegami K."/>
            <person name="Aita Y."/>
            <person name="Kitajima M."/>
            <person name="Takechi A."/>
            <person name="Iwamoto M."/>
            <person name="Fukuda T."/>
            <person name="Tamura N."/>
            <person name="Shibasaki J."/>
            <person name="Koike S."/>
            <person name="Komatsu D."/>
            <person name="Miyagi S."/>
            <person name="Nishimura M."/>
            <person name="Uchino Y."/>
            <person name="Shiroma A."/>
            <person name="Shimoji M."/>
            <person name="Tamotsu H."/>
            <person name="Ashimine N."/>
            <person name="Shinzato M."/>
            <person name="Ohki S."/>
            <person name="Nakano K."/>
            <person name="Teruya K."/>
            <person name="Satou K."/>
            <person name="Hirano T."/>
            <person name="Yagi O."/>
        </authorList>
    </citation>
    <scope>NUCLEOTIDE SEQUENCE [LARGE SCALE GENOMIC DNA]</scope>
    <source>
        <strain evidence="11 15">UCH-ATV1</strain>
    </source>
</reference>
<keyword evidence="6 9" id="KW-0689">Ribosomal protein</keyword>
<comment type="function">
    <text evidence="9">Protein L1 is also a translational repressor protein, it controls the translation of the L11 operon by binding to its mRNA.</text>
</comment>
<evidence type="ECO:0000313" key="13">
    <source>
        <dbReference type="EMBL" id="WRO07422.1"/>
    </source>
</evidence>
<dbReference type="PROSITE" id="PS01199">
    <property type="entry name" value="RIBOSOMAL_L1"/>
    <property type="match status" value="1"/>
</dbReference>
<dbReference type="RefSeq" id="WP_010936694.1">
    <property type="nucleotide sequence ID" value="NZ_AP017649.1"/>
</dbReference>
<dbReference type="PIRSF" id="PIRSF002155">
    <property type="entry name" value="Ribosomal_L1"/>
    <property type="match status" value="1"/>
</dbReference>
<dbReference type="SUPFAM" id="SSF56808">
    <property type="entry name" value="Ribosomal protein L1"/>
    <property type="match status" value="1"/>
</dbReference>
<keyword evidence="7 9" id="KW-0687">Ribonucleoprotein</keyword>
<keyword evidence="9" id="KW-0820">tRNA-binding</keyword>
<evidence type="ECO:0000313" key="12">
    <source>
        <dbReference type="EMBL" id="KSV16071.1"/>
    </source>
</evidence>
<keyword evidence="4 9" id="KW-0810">Translation regulation</keyword>
<dbReference type="PATRIC" id="fig|243164.10.peg.941"/>
<reference evidence="12 14" key="1">
    <citation type="journal article" date="2015" name="Sci. Rep.">
        <title>A comparative genomics and reductive dehalogenase gene transcription study of two chloroethene-respiring bacteria, Dehalococcoides mccartyi strains MB and 11a.</title>
        <authorList>
            <person name="Low A."/>
            <person name="Shen Z."/>
            <person name="Cheng D."/>
            <person name="Rogers M.J."/>
            <person name="Lee P.K."/>
            <person name="He J."/>
        </authorList>
    </citation>
    <scope>NUCLEOTIDE SEQUENCE [LARGE SCALE GENOMIC DNA]</scope>
    <source>
        <strain evidence="12 14">MB</strain>
    </source>
</reference>
<dbReference type="EMBL" id="CP141531">
    <property type="protein sequence ID" value="WRO07422.1"/>
    <property type="molecule type" value="Genomic_DNA"/>
</dbReference>
<dbReference type="GO" id="GO:0019843">
    <property type="term" value="F:rRNA binding"/>
    <property type="evidence" value="ECO:0007669"/>
    <property type="project" value="UniProtKB-UniRule"/>
</dbReference>
<dbReference type="OrthoDB" id="9803740at2"/>
<evidence type="ECO:0000256" key="5">
    <source>
        <dbReference type="ARBA" id="ARBA00022884"/>
    </source>
</evidence>
<dbReference type="InterPro" id="IPR023674">
    <property type="entry name" value="Ribosomal_uL1-like"/>
</dbReference>
<accession>A0A0V8LX21</accession>
<dbReference type="SMR" id="A0A0V8LX21"/>
<dbReference type="InterPro" id="IPR023673">
    <property type="entry name" value="Ribosomal_uL1_CS"/>
</dbReference>